<keyword evidence="9" id="KW-0808">Transferase</keyword>
<dbReference type="GO" id="GO:0009246">
    <property type="term" value="P:enterobacterial common antigen biosynthetic process"/>
    <property type="evidence" value="ECO:0007669"/>
    <property type="project" value="TreeGrafter"/>
</dbReference>
<dbReference type="EMBL" id="FNES01000015">
    <property type="protein sequence ID" value="SDK37145.1"/>
    <property type="molecule type" value="Genomic_DNA"/>
</dbReference>
<sequence length="339" mass="39478">MKGRIEEIYWLRFYGCLAVFLFHLILRIEDNYLSHLTLDLARIPLVLGTPIFIFISIFLFSARYGDAVPHHFLANRFKYVMVPYLVYGLIYSLAEYVRVKANGDSLGFAGHMTEYLVFAGWHGYFLIIAMQFYVLFWLYNRFRLWHWLSSGPGLVIGALISMGYWGYFRWQGLEPPGYLHWIAPIGWIYLFFLAVLLVSAYPNLMKRRWFRCFANPAWLLATVAGIVLFTLRGELEYSSKETWVVPLFIFSALWAMNWLADRPAPRLVKQVNEYSFGIYLAHPLFFSVVDFVTWQVKVPLWLYASALAAVGMGGSVMLNRIVNRSHWSGLMFGKRLHVP</sequence>
<evidence type="ECO:0000256" key="6">
    <source>
        <dbReference type="ARBA" id="ARBA00023136"/>
    </source>
</evidence>
<dbReference type="InterPro" id="IPR002656">
    <property type="entry name" value="Acyl_transf_3_dom"/>
</dbReference>
<accession>A0A1G9BE69</accession>
<dbReference type="Proteomes" id="UP000198525">
    <property type="component" value="Unassembled WGS sequence"/>
</dbReference>
<dbReference type="OrthoDB" id="1072135at2"/>
<evidence type="ECO:0000256" key="7">
    <source>
        <dbReference type="SAM" id="Phobius"/>
    </source>
</evidence>
<dbReference type="PANTHER" id="PTHR40074">
    <property type="entry name" value="O-ACETYLTRANSFERASE WECH"/>
    <property type="match status" value="1"/>
</dbReference>
<name>A0A1G9BE69_9GAMM</name>
<feature type="domain" description="Acyltransferase 3" evidence="8">
    <location>
        <begin position="7"/>
        <end position="319"/>
    </location>
</feature>
<reference evidence="9 10" key="1">
    <citation type="submission" date="2016-10" db="EMBL/GenBank/DDBJ databases">
        <authorList>
            <person name="de Groot N.N."/>
        </authorList>
    </citation>
    <scope>NUCLEOTIDE SEQUENCE [LARGE SCALE GENOMIC DNA]</scope>
    <source>
        <strain evidence="9 10">CGMCC 1.6133</strain>
    </source>
</reference>
<keyword evidence="6 7" id="KW-0472">Membrane</keyword>
<dbReference type="AlphaFoldDB" id="A0A1G9BE69"/>
<keyword evidence="5 7" id="KW-1133">Transmembrane helix</keyword>
<evidence type="ECO:0000256" key="1">
    <source>
        <dbReference type="ARBA" id="ARBA00004651"/>
    </source>
</evidence>
<evidence type="ECO:0000313" key="10">
    <source>
        <dbReference type="Proteomes" id="UP000198525"/>
    </source>
</evidence>
<feature type="transmembrane region" description="Helical" evidence="7">
    <location>
        <begin position="300"/>
        <end position="322"/>
    </location>
</feature>
<feature type="transmembrane region" description="Helical" evidence="7">
    <location>
        <begin position="272"/>
        <end position="294"/>
    </location>
</feature>
<feature type="transmembrane region" description="Helical" evidence="7">
    <location>
        <begin position="9"/>
        <end position="28"/>
    </location>
</feature>
<evidence type="ECO:0000256" key="3">
    <source>
        <dbReference type="ARBA" id="ARBA00022475"/>
    </source>
</evidence>
<comment type="subcellular location">
    <subcellularLocation>
        <location evidence="1">Cell membrane</location>
        <topology evidence="1">Multi-pass membrane protein</topology>
    </subcellularLocation>
</comment>
<keyword evidence="3" id="KW-1003">Cell membrane</keyword>
<evidence type="ECO:0000256" key="4">
    <source>
        <dbReference type="ARBA" id="ARBA00022692"/>
    </source>
</evidence>
<evidence type="ECO:0000256" key="2">
    <source>
        <dbReference type="ARBA" id="ARBA00007400"/>
    </source>
</evidence>
<feature type="transmembrane region" description="Helical" evidence="7">
    <location>
        <begin position="243"/>
        <end position="260"/>
    </location>
</feature>
<evidence type="ECO:0000256" key="5">
    <source>
        <dbReference type="ARBA" id="ARBA00022989"/>
    </source>
</evidence>
<dbReference type="STRING" id="376427.SAMN04487954_11571"/>
<comment type="similarity">
    <text evidence="2">Belongs to the acyltransferase 3 family.</text>
</comment>
<proteinExistence type="inferred from homology"/>
<gene>
    <name evidence="9" type="ORF">SAMN04487954_11571</name>
</gene>
<feature type="transmembrane region" description="Helical" evidence="7">
    <location>
        <begin position="81"/>
        <end position="99"/>
    </location>
</feature>
<organism evidence="9 10">
    <name type="scientific">Billgrantia gudaonensis</name>
    <dbReference type="NCBI Taxonomy" id="376427"/>
    <lineage>
        <taxon>Bacteria</taxon>
        <taxon>Pseudomonadati</taxon>
        <taxon>Pseudomonadota</taxon>
        <taxon>Gammaproteobacteria</taxon>
        <taxon>Oceanospirillales</taxon>
        <taxon>Halomonadaceae</taxon>
        <taxon>Billgrantia</taxon>
    </lineage>
</organism>
<dbReference type="Pfam" id="PF01757">
    <property type="entry name" value="Acyl_transf_3"/>
    <property type="match status" value="1"/>
</dbReference>
<keyword evidence="9" id="KW-0012">Acyltransferase</keyword>
<feature type="transmembrane region" description="Helical" evidence="7">
    <location>
        <begin position="119"/>
        <end position="138"/>
    </location>
</feature>
<evidence type="ECO:0000259" key="8">
    <source>
        <dbReference type="Pfam" id="PF01757"/>
    </source>
</evidence>
<feature type="transmembrane region" description="Helical" evidence="7">
    <location>
        <begin position="145"/>
        <end position="166"/>
    </location>
</feature>
<feature type="transmembrane region" description="Helical" evidence="7">
    <location>
        <begin position="178"/>
        <end position="201"/>
    </location>
</feature>
<keyword evidence="10" id="KW-1185">Reference proteome</keyword>
<feature type="transmembrane region" description="Helical" evidence="7">
    <location>
        <begin position="40"/>
        <end position="60"/>
    </location>
</feature>
<dbReference type="RefSeq" id="WP_089688162.1">
    <property type="nucleotide sequence ID" value="NZ_FNES01000015.1"/>
</dbReference>
<dbReference type="GO" id="GO:0005886">
    <property type="term" value="C:plasma membrane"/>
    <property type="evidence" value="ECO:0007669"/>
    <property type="project" value="UniProtKB-SubCell"/>
</dbReference>
<dbReference type="PANTHER" id="PTHR40074:SF2">
    <property type="entry name" value="O-ACETYLTRANSFERASE WECH"/>
    <property type="match status" value="1"/>
</dbReference>
<dbReference type="GO" id="GO:0016413">
    <property type="term" value="F:O-acetyltransferase activity"/>
    <property type="evidence" value="ECO:0007669"/>
    <property type="project" value="TreeGrafter"/>
</dbReference>
<protein>
    <submittedName>
        <fullName evidence="9">Membrane-bound acyltransferase YfiQ, involved in biofilm formation</fullName>
    </submittedName>
</protein>
<evidence type="ECO:0000313" key="9">
    <source>
        <dbReference type="EMBL" id="SDK37145.1"/>
    </source>
</evidence>
<keyword evidence="4 7" id="KW-0812">Transmembrane</keyword>
<feature type="transmembrane region" description="Helical" evidence="7">
    <location>
        <begin position="213"/>
        <end position="231"/>
    </location>
</feature>